<sequence length="814" mass="90956">MIRSTESLQSSREASDYAIHDSCVIRNFPTQKSSHLRFLAWVAYTRKYTDKYITEDERKTCPLLWCRILFDSQEAMLRHVYNCPHLSKGLYWCFHCQKPERVGKSQCKRCQGNPSRTGRMASVAKKIFSKIGAKPHHIDHAATSSSSETCTNPYKDFEAAESSPLSSFQGCFQQDQEIEWSYPDAQELPSTSIIPEIAGDWKAASHELADTCVSEMSDKDSPVELEASVEIWEDNFYAESFEEFDVASNPVKSRGSSPKLARLDTSVGQATISSDWCDTPRSTTIISPMSAIMPCDSTRSAIEISPTDSEASGKPFYPDSGYSGAATQSATFSNGLFERYPSAGNVDDEEGHKKWVDFDVVSEEWRKSTFGSVPLPPSEATTPIQRNIARRAQPTPTAEHSAGSCTGSSKTTLISRPWNDATSLVRFFSEILDSHIDHSKSTLQAISPSPTVQELLSMSRSSIVSEGLDVLAKILAGRHPTSTVQVFSFTHVACALAVAVDDDDLRIHTEKWVQDSLNWASGLHGERHKKGYEQVAKVVWQPPKFSVLNEVLNNSTQSIENSLLATCRHFLDIFEILDSLKPNDLAVSQHLDFAQASFEHKAKSYVVERLISKPRNEAFVKDVISVERRLSQSRISTVRQLELELICAGKRASQLSTAYHRFLNDVTILCDALYAEEPAISRATCHLRDISRIKILMSVEGRGEDIEVPDDFGQETFSDTQKVYYSEDALPLPNVDIDFHQVVEKHTTNTTRELMEFKYDARESLPSGSTHHENLMAGSAVHTVNSSTSVRNASFKFRNNLKAHARPTPYNPRL</sequence>
<reference evidence="1" key="1">
    <citation type="submission" date="2023-06" db="EMBL/GenBank/DDBJ databases">
        <title>Draft genome of Marssonina rosae.</title>
        <authorList>
            <person name="Cheng Q."/>
        </authorList>
    </citation>
    <scope>NUCLEOTIDE SEQUENCE</scope>
    <source>
        <strain evidence="1">R4</strain>
    </source>
</reference>
<gene>
    <name evidence="1" type="ORF">QTJ16_002744</name>
</gene>
<name>A0AAD9WFB2_9HELO</name>
<organism evidence="1 2">
    <name type="scientific">Diplocarpon rosae</name>
    <dbReference type="NCBI Taxonomy" id="946125"/>
    <lineage>
        <taxon>Eukaryota</taxon>
        <taxon>Fungi</taxon>
        <taxon>Dikarya</taxon>
        <taxon>Ascomycota</taxon>
        <taxon>Pezizomycotina</taxon>
        <taxon>Leotiomycetes</taxon>
        <taxon>Helotiales</taxon>
        <taxon>Drepanopezizaceae</taxon>
        <taxon>Diplocarpon</taxon>
    </lineage>
</organism>
<protein>
    <submittedName>
        <fullName evidence="1">Uncharacterized protein</fullName>
    </submittedName>
</protein>
<comment type="caution">
    <text evidence="1">The sequence shown here is derived from an EMBL/GenBank/DDBJ whole genome shotgun (WGS) entry which is preliminary data.</text>
</comment>
<dbReference type="AlphaFoldDB" id="A0AAD9WFB2"/>
<proteinExistence type="predicted"/>
<evidence type="ECO:0000313" key="1">
    <source>
        <dbReference type="EMBL" id="KAK2628098.1"/>
    </source>
</evidence>
<evidence type="ECO:0000313" key="2">
    <source>
        <dbReference type="Proteomes" id="UP001285354"/>
    </source>
</evidence>
<dbReference type="EMBL" id="JAUBYV010000003">
    <property type="protein sequence ID" value="KAK2628098.1"/>
    <property type="molecule type" value="Genomic_DNA"/>
</dbReference>
<accession>A0AAD9WFB2</accession>
<dbReference type="Proteomes" id="UP001285354">
    <property type="component" value="Unassembled WGS sequence"/>
</dbReference>
<keyword evidence="2" id="KW-1185">Reference proteome</keyword>